<evidence type="ECO:0000313" key="9">
    <source>
        <dbReference type="EMBL" id="PNH06542.1"/>
    </source>
</evidence>
<dbReference type="GO" id="GO:0032040">
    <property type="term" value="C:small-subunit processome"/>
    <property type="evidence" value="ECO:0007669"/>
    <property type="project" value="TreeGrafter"/>
</dbReference>
<dbReference type="PANTHER" id="PTHR17039:SF0">
    <property type="entry name" value="U3 SMALL NUCLEOLAR RIBONUCLEOPROTEIN PROTEIN MPP10"/>
    <property type="match status" value="1"/>
</dbReference>
<proteinExistence type="inferred from homology"/>
<feature type="compositionally biased region" description="Acidic residues" evidence="7">
    <location>
        <begin position="202"/>
        <end position="230"/>
    </location>
</feature>
<dbReference type="InterPro" id="IPR012173">
    <property type="entry name" value="Mpp10"/>
</dbReference>
<dbReference type="SUPFAM" id="SSF100950">
    <property type="entry name" value="NagB/RpiA/CoA transferase-like"/>
    <property type="match status" value="1"/>
</dbReference>
<dbReference type="Pfam" id="PF01182">
    <property type="entry name" value="Glucosamine_iso"/>
    <property type="match status" value="1"/>
</dbReference>
<dbReference type="AlphaFoldDB" id="A0A2J8A201"/>
<evidence type="ECO:0000256" key="5">
    <source>
        <dbReference type="ARBA" id="ARBA00023274"/>
    </source>
</evidence>
<dbReference type="OrthoDB" id="432544at2759"/>
<keyword evidence="4" id="KW-0539">Nucleus</keyword>
<comment type="subcellular location">
    <subcellularLocation>
        <location evidence="1">Nucleus</location>
        <location evidence="1">Nucleolus</location>
    </subcellularLocation>
</comment>
<evidence type="ECO:0000259" key="8">
    <source>
        <dbReference type="Pfam" id="PF01182"/>
    </source>
</evidence>
<reference evidence="9 10" key="1">
    <citation type="journal article" date="2017" name="Mol. Biol. Evol.">
        <title>The 4-celled Tetrabaena socialis nuclear genome reveals the essential components for genetic control of cell number at the origin of multicellularity in the volvocine lineage.</title>
        <authorList>
            <person name="Featherston J."/>
            <person name="Arakaki Y."/>
            <person name="Hanschen E.R."/>
            <person name="Ferris P.J."/>
            <person name="Michod R.E."/>
            <person name="Olson B.J.S.C."/>
            <person name="Nozaki H."/>
            <person name="Durand P.M."/>
        </authorList>
    </citation>
    <scope>NUCLEOTIDE SEQUENCE [LARGE SCALE GENOMIC DNA]</scope>
    <source>
        <strain evidence="9 10">NIES-571</strain>
    </source>
</reference>
<dbReference type="GO" id="GO:0006098">
    <property type="term" value="P:pentose-phosphate shunt"/>
    <property type="evidence" value="ECO:0007669"/>
    <property type="project" value="UniProtKB-UniPathway"/>
</dbReference>
<dbReference type="GO" id="GO:0005732">
    <property type="term" value="C:sno(s)RNA-containing ribonucleoprotein complex"/>
    <property type="evidence" value="ECO:0007669"/>
    <property type="project" value="InterPro"/>
</dbReference>
<dbReference type="GO" id="GO:0006364">
    <property type="term" value="P:rRNA processing"/>
    <property type="evidence" value="ECO:0007669"/>
    <property type="project" value="UniProtKB-KW"/>
</dbReference>
<evidence type="ECO:0000256" key="1">
    <source>
        <dbReference type="ARBA" id="ARBA00004604"/>
    </source>
</evidence>
<evidence type="ECO:0000256" key="7">
    <source>
        <dbReference type="SAM" id="MobiDB-lite"/>
    </source>
</evidence>
<organism evidence="9 10">
    <name type="scientific">Tetrabaena socialis</name>
    <dbReference type="NCBI Taxonomy" id="47790"/>
    <lineage>
        <taxon>Eukaryota</taxon>
        <taxon>Viridiplantae</taxon>
        <taxon>Chlorophyta</taxon>
        <taxon>core chlorophytes</taxon>
        <taxon>Chlorophyceae</taxon>
        <taxon>CS clade</taxon>
        <taxon>Chlamydomonadales</taxon>
        <taxon>Tetrabaenaceae</taxon>
        <taxon>Tetrabaena</taxon>
    </lineage>
</organism>
<dbReference type="Gene3D" id="3.40.50.1360">
    <property type="match status" value="1"/>
</dbReference>
<feature type="region of interest" description="Disordered" evidence="7">
    <location>
        <begin position="314"/>
        <end position="351"/>
    </location>
</feature>
<dbReference type="InterPro" id="IPR037171">
    <property type="entry name" value="NagB/RpiA_transferase-like"/>
</dbReference>
<dbReference type="InterPro" id="IPR006148">
    <property type="entry name" value="Glc/Gal-6P_isomerase"/>
</dbReference>
<evidence type="ECO:0000256" key="2">
    <source>
        <dbReference type="ARBA" id="ARBA00022517"/>
    </source>
</evidence>
<dbReference type="EMBL" id="PGGS01000230">
    <property type="protein sequence ID" value="PNH06542.1"/>
    <property type="molecule type" value="Genomic_DNA"/>
</dbReference>
<comment type="similarity">
    <text evidence="6">Belongs to the MPP10 family.</text>
</comment>
<evidence type="ECO:0000256" key="6">
    <source>
        <dbReference type="ARBA" id="ARBA00029455"/>
    </source>
</evidence>
<dbReference type="PANTHER" id="PTHR17039">
    <property type="entry name" value="U3 SMALL NUCLEOLAR RIBONUCLEOPROTEIN PROTEIN MPP10"/>
    <property type="match status" value="1"/>
</dbReference>
<dbReference type="UniPathway" id="UPA00115"/>
<feature type="compositionally biased region" description="Basic and acidic residues" evidence="7">
    <location>
        <begin position="257"/>
        <end position="266"/>
    </location>
</feature>
<gene>
    <name evidence="9" type="ORF">TSOC_007083</name>
</gene>
<dbReference type="GO" id="GO:0005975">
    <property type="term" value="P:carbohydrate metabolic process"/>
    <property type="evidence" value="ECO:0007669"/>
    <property type="project" value="InterPro"/>
</dbReference>
<keyword evidence="5" id="KW-0687">Ribonucleoprotein</keyword>
<evidence type="ECO:0000313" key="10">
    <source>
        <dbReference type="Proteomes" id="UP000236333"/>
    </source>
</evidence>
<dbReference type="Pfam" id="PF04006">
    <property type="entry name" value="Mpp10"/>
    <property type="match status" value="1"/>
</dbReference>
<sequence length="351" mass="36338">MVLSAAQSAVAERGVFLLAIPGGSVLKMCAGLAGLPVPWDKTLLFYVNHKCVPAGDKSSTHQKALDYFLTRVGAPLANVAALTGSADAPAEAREYEARLRQLLYKLCAATLLGGADGGGGSRAERRALRNSAAAPLPELHTDASFDPEQIWLQLELATDAAVRRVRRLIRTAEPLSAGTAQLVTAEALAGVEALLRGGGSSGEEEDEEGGSSDEEEEGEDEEEDEEEEEEERKRRAKKARKDGGKKAAAAGGGGGGMDDRFFRLSDMENQAPRQVVSGKGVRVAEGAGSKRHGRTDVGSSSAVFAKLAAEQAAAAAGGGLKAPKVGRELQQSKGAAGGAEGPRKGAAALKL</sequence>
<feature type="domain" description="Glucosamine/galactosamine-6-phosphate isomerase" evidence="8">
    <location>
        <begin position="2"/>
        <end position="114"/>
    </location>
</feature>
<evidence type="ECO:0000256" key="4">
    <source>
        <dbReference type="ARBA" id="ARBA00023242"/>
    </source>
</evidence>
<feature type="region of interest" description="Disordered" evidence="7">
    <location>
        <begin position="196"/>
        <end position="297"/>
    </location>
</feature>
<dbReference type="GO" id="GO:0034457">
    <property type="term" value="C:Mpp10 complex"/>
    <property type="evidence" value="ECO:0007669"/>
    <property type="project" value="InterPro"/>
</dbReference>
<protein>
    <submittedName>
        <fullName evidence="9">Putative 6-phosphogluconolactonase 4, chloroplastic</fullName>
    </submittedName>
</protein>
<keyword evidence="2" id="KW-0690">Ribosome biogenesis</keyword>
<dbReference type="Proteomes" id="UP000236333">
    <property type="component" value="Unassembled WGS sequence"/>
</dbReference>
<accession>A0A2J8A201</accession>
<keyword evidence="3" id="KW-0698">rRNA processing</keyword>
<comment type="caution">
    <text evidence="9">The sequence shown here is derived from an EMBL/GenBank/DDBJ whole genome shotgun (WGS) entry which is preliminary data.</text>
</comment>
<name>A0A2J8A201_9CHLO</name>
<evidence type="ECO:0000256" key="3">
    <source>
        <dbReference type="ARBA" id="ARBA00022552"/>
    </source>
</evidence>
<keyword evidence="10" id="KW-1185">Reference proteome</keyword>